<sequence length="352" mass="37983">MSPLSRTHPLVRRLALATTALALVTTAACGGDDASDAKPPTTGDAEWDAVVEAAYEEGRVNVYNAASEQQNKRLTEAFKEKYPGIKLSITRGATELPERVSAQLNSGSDGADVLMYSDPNWFVEHADDLTPVEGPSVEGWKEDWWAVPDKAIQVTALPWSMIVWNTDKFPDGFTTYDDLLDPSVKGKLGTRSEVSPSVAGYLEHLETELGTDYLEGIADQDPKFYPSGVPLMQAVGSGEIGVANLGVPATIAELQSNGAPIDFTFAEPGFAYTHGAAAFSEAKRPHAGRVFIDFVMSEEGQAAYNGDGQGGAGRDGVDGALDLEDYAMLDTEKFTRPEVLAEWNRKFDGYFK</sequence>
<dbReference type="SUPFAM" id="SSF53850">
    <property type="entry name" value="Periplasmic binding protein-like II"/>
    <property type="match status" value="1"/>
</dbReference>
<organism evidence="3 4">
    <name type="scientific">Nocardioides jishulii</name>
    <dbReference type="NCBI Taxonomy" id="2575440"/>
    <lineage>
        <taxon>Bacteria</taxon>
        <taxon>Bacillati</taxon>
        <taxon>Actinomycetota</taxon>
        <taxon>Actinomycetes</taxon>
        <taxon>Propionibacteriales</taxon>
        <taxon>Nocardioidaceae</taxon>
        <taxon>Nocardioides</taxon>
    </lineage>
</organism>
<evidence type="ECO:0000313" key="3">
    <source>
        <dbReference type="EMBL" id="TKI63664.1"/>
    </source>
</evidence>
<dbReference type="GO" id="GO:0030288">
    <property type="term" value="C:outer membrane-bounded periplasmic space"/>
    <property type="evidence" value="ECO:0007669"/>
    <property type="project" value="TreeGrafter"/>
</dbReference>
<reference evidence="3 4" key="1">
    <citation type="submission" date="2019-04" db="EMBL/GenBank/DDBJ databases">
        <authorList>
            <person name="Dong K."/>
        </authorList>
    </citation>
    <scope>NUCLEOTIDE SEQUENCE [LARGE SCALE GENOMIC DNA]</scope>
    <source>
        <strain evidence="4">dk3543</strain>
    </source>
</reference>
<dbReference type="Proteomes" id="UP000307808">
    <property type="component" value="Unassembled WGS sequence"/>
</dbReference>
<dbReference type="Gene3D" id="3.40.190.10">
    <property type="entry name" value="Periplasmic binding protein-like II"/>
    <property type="match status" value="2"/>
</dbReference>
<accession>A0A4U2YRU1</accession>
<evidence type="ECO:0000256" key="1">
    <source>
        <dbReference type="ARBA" id="ARBA00022729"/>
    </source>
</evidence>
<gene>
    <name evidence="3" type="ORF">FC770_00270</name>
</gene>
<feature type="signal peptide" evidence="2">
    <location>
        <begin position="1"/>
        <end position="30"/>
    </location>
</feature>
<evidence type="ECO:0000313" key="4">
    <source>
        <dbReference type="Proteomes" id="UP000307808"/>
    </source>
</evidence>
<evidence type="ECO:0000256" key="2">
    <source>
        <dbReference type="SAM" id="SignalP"/>
    </source>
</evidence>
<dbReference type="PROSITE" id="PS51257">
    <property type="entry name" value="PROKAR_LIPOPROTEIN"/>
    <property type="match status" value="1"/>
</dbReference>
<dbReference type="AlphaFoldDB" id="A0A4U2YRU1"/>
<keyword evidence="1 2" id="KW-0732">Signal</keyword>
<dbReference type="PANTHER" id="PTHR30006:SF25">
    <property type="entry name" value="PHOSPHOGLYCERATE TRANSPORT REGULATORY PROTEIN PGTC"/>
    <property type="match status" value="1"/>
</dbReference>
<dbReference type="OrthoDB" id="3564681at2"/>
<name>A0A4U2YRU1_9ACTN</name>
<dbReference type="PANTHER" id="PTHR30006">
    <property type="entry name" value="THIAMINE-BINDING PERIPLASMIC PROTEIN-RELATED"/>
    <property type="match status" value="1"/>
</dbReference>
<protein>
    <submittedName>
        <fullName evidence="3">Extracellular solute-binding protein</fullName>
    </submittedName>
</protein>
<comment type="caution">
    <text evidence="3">The sequence shown here is derived from an EMBL/GenBank/DDBJ whole genome shotgun (WGS) entry which is preliminary data.</text>
</comment>
<keyword evidence="4" id="KW-1185">Reference proteome</keyword>
<proteinExistence type="predicted"/>
<dbReference type="EMBL" id="SZPY01000001">
    <property type="protein sequence ID" value="TKI63664.1"/>
    <property type="molecule type" value="Genomic_DNA"/>
</dbReference>
<dbReference type="InterPro" id="IPR006059">
    <property type="entry name" value="SBP"/>
</dbReference>
<feature type="chain" id="PRO_5038517275" evidence="2">
    <location>
        <begin position="31"/>
        <end position="352"/>
    </location>
</feature>
<dbReference type="RefSeq" id="WP_137064129.1">
    <property type="nucleotide sequence ID" value="NZ_CP040748.1"/>
</dbReference>
<dbReference type="Pfam" id="PF01547">
    <property type="entry name" value="SBP_bac_1"/>
    <property type="match status" value="1"/>
</dbReference>